<evidence type="ECO:0000313" key="20">
    <source>
        <dbReference type="Proteomes" id="UP000749559"/>
    </source>
</evidence>
<evidence type="ECO:0000256" key="8">
    <source>
        <dbReference type="ARBA" id="ARBA00022679"/>
    </source>
</evidence>
<keyword evidence="9" id="KW-0479">Metal-binding</keyword>
<keyword evidence="17" id="KW-0446">Lipid-binding</keyword>
<comment type="caution">
    <text evidence="19">The sequence shown here is derived from an EMBL/GenBank/DDBJ whole genome shotgun (WGS) entry which is preliminary data.</text>
</comment>
<comment type="cofactor">
    <cofactor evidence="1">
        <name>Mg(2+)</name>
        <dbReference type="ChEBI" id="CHEBI:18420"/>
    </cofactor>
</comment>
<keyword evidence="14" id="KW-0460">Magnesium</keyword>
<evidence type="ECO:0000256" key="12">
    <source>
        <dbReference type="ARBA" id="ARBA00022807"/>
    </source>
</evidence>
<dbReference type="Proteomes" id="UP000749559">
    <property type="component" value="Unassembled WGS sequence"/>
</dbReference>
<dbReference type="InterPro" id="IPR020974">
    <property type="entry name" value="CPD_dom"/>
</dbReference>
<keyword evidence="6" id="KW-0800">Toxin</keyword>
<dbReference type="Pfam" id="PF12920">
    <property type="entry name" value="TcdA_TcdB_pore"/>
    <property type="match status" value="1"/>
</dbReference>
<dbReference type="GO" id="GO:0033644">
    <property type="term" value="C:host cell membrane"/>
    <property type="evidence" value="ECO:0007669"/>
    <property type="project" value="UniProtKB-SubCell"/>
</dbReference>
<dbReference type="CDD" id="cd20500">
    <property type="entry name" value="Peptidase_C80"/>
    <property type="match status" value="1"/>
</dbReference>
<dbReference type="OrthoDB" id="10243702at2759"/>
<dbReference type="GO" id="GO:0046872">
    <property type="term" value="F:metal ion binding"/>
    <property type="evidence" value="ECO:0007669"/>
    <property type="project" value="UniProtKB-KW"/>
</dbReference>
<evidence type="ECO:0000256" key="9">
    <source>
        <dbReference type="ARBA" id="ARBA00022723"/>
    </source>
</evidence>
<comment type="subcellular location">
    <subcellularLocation>
        <location evidence="2">Host cell</location>
    </subcellularLocation>
    <subcellularLocation>
        <location evidence="3">Host membrane</location>
    </subcellularLocation>
    <subcellularLocation>
        <location evidence="4">Secreted</location>
    </subcellularLocation>
</comment>
<accession>A0A8J1Y5B8</accession>
<evidence type="ECO:0000256" key="2">
    <source>
        <dbReference type="ARBA" id="ARBA00004340"/>
    </source>
</evidence>
<dbReference type="GO" id="GO:0008289">
    <property type="term" value="F:lipid binding"/>
    <property type="evidence" value="ECO:0007669"/>
    <property type="project" value="UniProtKB-KW"/>
</dbReference>
<dbReference type="InterPro" id="IPR038383">
    <property type="entry name" value="CPD_dom_sf"/>
</dbReference>
<evidence type="ECO:0000256" key="10">
    <source>
        <dbReference type="ARBA" id="ARBA00022737"/>
    </source>
</evidence>
<evidence type="ECO:0000256" key="4">
    <source>
        <dbReference type="ARBA" id="ARBA00004613"/>
    </source>
</evidence>
<keyword evidence="15" id="KW-1043">Host membrane</keyword>
<evidence type="ECO:0000256" key="16">
    <source>
        <dbReference type="ARBA" id="ARBA00023026"/>
    </source>
</evidence>
<evidence type="ECO:0000256" key="7">
    <source>
        <dbReference type="ARBA" id="ARBA00022670"/>
    </source>
</evidence>
<feature type="non-terminal residue" evidence="19">
    <location>
        <position position="1491"/>
    </location>
</feature>
<keyword evidence="8" id="KW-0808">Transferase</keyword>
<dbReference type="GO" id="GO:0008234">
    <property type="term" value="F:cysteine-type peptidase activity"/>
    <property type="evidence" value="ECO:0007669"/>
    <property type="project" value="UniProtKB-KW"/>
</dbReference>
<keyword evidence="11" id="KW-0378">Hydrolase</keyword>
<keyword evidence="12" id="KW-0788">Thiol protease</keyword>
<evidence type="ECO:0000313" key="19">
    <source>
        <dbReference type="EMBL" id="CAH1793225.1"/>
    </source>
</evidence>
<evidence type="ECO:0000256" key="1">
    <source>
        <dbReference type="ARBA" id="ARBA00001946"/>
    </source>
</evidence>
<dbReference type="GO" id="GO:0016740">
    <property type="term" value="F:transferase activity"/>
    <property type="evidence" value="ECO:0007669"/>
    <property type="project" value="UniProtKB-KW"/>
</dbReference>
<keyword evidence="20" id="KW-1185">Reference proteome</keyword>
<dbReference type="Gene3D" id="3.40.50.11050">
    <property type="match status" value="1"/>
</dbReference>
<evidence type="ECO:0000256" key="18">
    <source>
        <dbReference type="ARBA" id="ARBA00023136"/>
    </source>
</evidence>
<sequence>KMGWQRKLMFMQLILVSVFLSVQPTHSEDPKLRISLTEKDLYKFGDKAYVRVYQAVVGAIPGASETKFPSKFRFKDIWQDRQGRIIMLPAGTKDPVNSKLWIGIGDPRNQLKFMKRYLKEGKNPLIRSFLVPYETVRKVLNPKRICTKDSHPNSGLSMNVDQNDYANQFGLNRLDADELRKNAVPESLVTFATKIDDTEPHWGILLDKEVLKNDFNKNKPIQSQLGDVNLKNAKDLKFNEIPSIEKDYMFSGRPFDDSYFESIIQKGKTYKLEFENSRTFLSCVEAYSRKLVSILKDDNSRSLNAIRRYRSERDLWGVLKDVDQNLDLTKIELGFFGEGNLDVETRLRELTNRLTNKITSALTKRAISHTMNKFSQRMINEMNDMIKPSYKLEVIFQLGTSDAVDKASKYLHQRYANEGKLVQHIILDENGNIEGKRKGNGNINLDYFRLNVIGHGEIKDSSFTIGGKHPNELANYVKDLVSQDLGAQSESSHNLKKVSLIACNTALDNDKAKIASTYGLRFLEALETHNTEVTVRTDEVQITIDGNKVYGPGTDLRIRKDPPVLVRKNVDGTTEYGLINLETKKPTWSTNEPSDLSYRKMLLKKSFHQNDINEIVEKTNLRKNYIFYNGKDTSGNLNLRDFDQPGVQSVLTDIDSAEWVEKLTYATAEATKDMPDSSDWIPLIDTASKQENGNTKVTIFNSDTLETRSVEIKNDAFVQYKKRSSSHKMSPRYPPKISKWSIGMDGTGGLLGIGGFIMSAIELSKSKKCEENVTCPTNKKLAKSLEINAYVGIAFGGFGSISDSIQLAELAVGYKLGKQAVKGITTLTKTTSKFLQFSKVFGAVGMGVGVAGGIVGLGFSSYALDHAETDAQRIQFGVQVGIDSISTAVSVVGLVATFAGSSAIASSIAAAAGPVGFVVAIVGILTSTITGLTFEFINTRDNARQVGKYFHTLDNVYGRNGFDYDASTKVLKLLNDAIVESVDFRYGRIKLDSQFIYRTEHGPTGSGRINYFFWYGDFPVMIKNKNEAINIRNGIGHVRSAPLGGAETSAETLVLPAIPKSYISYSYGRLPFCTTMHDEGFDVVRRLEDNRFDYDFYIFPGEQIINSINHEYVDTMLTINLDNSNVKTILVPDINSYEYLHNRYTFKIKTLGVKHDIILSDYYSFILERMSNTPCIWYLRFTDIDFHEVSIQNSILRIKHILVEITHRSDIIYLSDGNGILQIDLEKNTKTLVSVFHDEETSLRELKRYLGDMDGSWLKNQKYVVISNFTQNGAYVGRVFYDTKSRIFLYTDLHGVGVSSKFKDNVQLLGSYQGKYQRNVYFMSEEYDNTVVWRTDIKTKRVVASYVLYCGNYNFKISKLYQQQETSYLIQNVYDVSLIYLINAHDIKLIAIDGKIGNIVKLADSCFPSLKDYLPGTERQEASFRFPGKCLHATTVPILPVKQTLGNGKSRRFWLYMNATDQNEGTKGDIFCIPNKPPIATGVITPHIPNE</sequence>
<evidence type="ECO:0000256" key="5">
    <source>
        <dbReference type="ARBA" id="ARBA00022525"/>
    </source>
</evidence>
<dbReference type="GO" id="GO:0090729">
    <property type="term" value="F:toxin activity"/>
    <property type="evidence" value="ECO:0007669"/>
    <property type="project" value="UniProtKB-KW"/>
</dbReference>
<evidence type="ECO:0000256" key="13">
    <source>
        <dbReference type="ARBA" id="ARBA00022813"/>
    </source>
</evidence>
<keyword evidence="18" id="KW-0472">Membrane</keyword>
<dbReference type="GO" id="GO:0043657">
    <property type="term" value="C:host cell"/>
    <property type="evidence" value="ECO:0007669"/>
    <property type="project" value="UniProtKB-SubCell"/>
</dbReference>
<gene>
    <name evidence="19" type="ORF">OFUS_LOCUS18103</name>
</gene>
<keyword evidence="10" id="KW-0677">Repeat</keyword>
<dbReference type="GO" id="GO:0006508">
    <property type="term" value="P:proteolysis"/>
    <property type="evidence" value="ECO:0007669"/>
    <property type="project" value="UniProtKB-KW"/>
</dbReference>
<keyword evidence="16" id="KW-0843">Virulence</keyword>
<dbReference type="PROSITE" id="PS51771">
    <property type="entry name" value="CGT_MARTX_CPD"/>
    <property type="match status" value="1"/>
</dbReference>
<dbReference type="GO" id="GO:0005576">
    <property type="term" value="C:extracellular region"/>
    <property type="evidence" value="ECO:0007669"/>
    <property type="project" value="UniProtKB-SubCell"/>
</dbReference>
<keyword evidence="13" id="KW-0068">Autocatalytic cleavage</keyword>
<dbReference type="EMBL" id="CAIIXF020000008">
    <property type="protein sequence ID" value="CAH1793225.1"/>
    <property type="molecule type" value="Genomic_DNA"/>
</dbReference>
<dbReference type="Pfam" id="PF11713">
    <property type="entry name" value="Peptidase_C80"/>
    <property type="match status" value="1"/>
</dbReference>
<dbReference type="InterPro" id="IPR024769">
    <property type="entry name" value="TcdA/TcdB_pore_forming"/>
</dbReference>
<evidence type="ECO:0000256" key="14">
    <source>
        <dbReference type="ARBA" id="ARBA00022842"/>
    </source>
</evidence>
<evidence type="ECO:0000256" key="17">
    <source>
        <dbReference type="ARBA" id="ARBA00023121"/>
    </source>
</evidence>
<proteinExistence type="predicted"/>
<evidence type="ECO:0000256" key="11">
    <source>
        <dbReference type="ARBA" id="ARBA00022801"/>
    </source>
</evidence>
<protein>
    <submittedName>
        <fullName evidence="19">Uncharacterized protein</fullName>
    </submittedName>
</protein>
<keyword evidence="5" id="KW-0964">Secreted</keyword>
<reference evidence="19" key="1">
    <citation type="submission" date="2022-03" db="EMBL/GenBank/DDBJ databases">
        <authorList>
            <person name="Martin C."/>
        </authorList>
    </citation>
    <scope>NUCLEOTIDE SEQUENCE</scope>
</reference>
<organism evidence="19 20">
    <name type="scientific">Owenia fusiformis</name>
    <name type="common">Polychaete worm</name>
    <dbReference type="NCBI Taxonomy" id="6347"/>
    <lineage>
        <taxon>Eukaryota</taxon>
        <taxon>Metazoa</taxon>
        <taxon>Spiralia</taxon>
        <taxon>Lophotrochozoa</taxon>
        <taxon>Annelida</taxon>
        <taxon>Polychaeta</taxon>
        <taxon>Sedentaria</taxon>
        <taxon>Canalipalpata</taxon>
        <taxon>Sabellida</taxon>
        <taxon>Oweniida</taxon>
        <taxon>Oweniidae</taxon>
        <taxon>Owenia</taxon>
    </lineage>
</organism>
<evidence type="ECO:0000256" key="15">
    <source>
        <dbReference type="ARBA" id="ARBA00022870"/>
    </source>
</evidence>
<evidence type="ECO:0000256" key="3">
    <source>
        <dbReference type="ARBA" id="ARBA00004551"/>
    </source>
</evidence>
<name>A0A8J1Y5B8_OWEFU</name>
<evidence type="ECO:0000256" key="6">
    <source>
        <dbReference type="ARBA" id="ARBA00022656"/>
    </source>
</evidence>
<keyword evidence="7" id="KW-0645">Protease</keyword>
<feature type="non-terminal residue" evidence="19">
    <location>
        <position position="1"/>
    </location>
</feature>